<evidence type="ECO:0000313" key="3">
    <source>
        <dbReference type="Proteomes" id="UP000236726"/>
    </source>
</evidence>
<reference evidence="2 3" key="1">
    <citation type="submission" date="2016-10" db="EMBL/GenBank/DDBJ databases">
        <authorList>
            <person name="de Groot N.N."/>
        </authorList>
    </citation>
    <scope>NUCLEOTIDE SEQUENCE [LARGE SCALE GENOMIC DNA]</scope>
    <source>
        <strain evidence="2 3">D15d</strain>
    </source>
</reference>
<dbReference type="InterPro" id="IPR010982">
    <property type="entry name" value="Lambda_DNA-bd_dom_sf"/>
</dbReference>
<accession>A0A1H5VVT7</accession>
<name>A0A1H5VVT7_9FIRM</name>
<evidence type="ECO:0000259" key="1">
    <source>
        <dbReference type="PROSITE" id="PS50943"/>
    </source>
</evidence>
<dbReference type="InterPro" id="IPR001387">
    <property type="entry name" value="Cro/C1-type_HTH"/>
</dbReference>
<dbReference type="Gene3D" id="1.10.260.40">
    <property type="entry name" value="lambda repressor-like DNA-binding domains"/>
    <property type="match status" value="1"/>
</dbReference>
<dbReference type="GO" id="GO:0003677">
    <property type="term" value="F:DNA binding"/>
    <property type="evidence" value="ECO:0007669"/>
    <property type="project" value="InterPro"/>
</dbReference>
<keyword evidence="3" id="KW-1185">Reference proteome</keyword>
<dbReference type="SMART" id="SM00530">
    <property type="entry name" value="HTH_XRE"/>
    <property type="match status" value="1"/>
</dbReference>
<proteinExistence type="predicted"/>
<dbReference type="Proteomes" id="UP000236726">
    <property type="component" value="Unassembled WGS sequence"/>
</dbReference>
<dbReference type="EMBL" id="FNUL01000012">
    <property type="protein sequence ID" value="SEF91372.1"/>
    <property type="molecule type" value="Genomic_DNA"/>
</dbReference>
<dbReference type="RefSeq" id="WP_103953177.1">
    <property type="nucleotide sequence ID" value="NZ_FNUL01000012.1"/>
</dbReference>
<dbReference type="PROSITE" id="PS50943">
    <property type="entry name" value="HTH_CROC1"/>
    <property type="match status" value="1"/>
</dbReference>
<organism evidence="2 3">
    <name type="scientific">Lachnospira multipara</name>
    <dbReference type="NCBI Taxonomy" id="28051"/>
    <lineage>
        <taxon>Bacteria</taxon>
        <taxon>Bacillati</taxon>
        <taxon>Bacillota</taxon>
        <taxon>Clostridia</taxon>
        <taxon>Lachnospirales</taxon>
        <taxon>Lachnospiraceae</taxon>
        <taxon>Lachnospira</taxon>
    </lineage>
</organism>
<sequence>MDIRKIREELNMSQSQFANKFHLSVKTLQRWEQGKTKVPESIYYMINKIYELEKKDK</sequence>
<gene>
    <name evidence="2" type="ORF">SAMN05216537_112131</name>
</gene>
<protein>
    <submittedName>
        <fullName evidence="2">Helix-turn-helix</fullName>
    </submittedName>
</protein>
<dbReference type="Pfam" id="PF01381">
    <property type="entry name" value="HTH_3"/>
    <property type="match status" value="1"/>
</dbReference>
<evidence type="ECO:0000313" key="2">
    <source>
        <dbReference type="EMBL" id="SEF91372.1"/>
    </source>
</evidence>
<dbReference type="AlphaFoldDB" id="A0A1H5VVT7"/>
<feature type="domain" description="HTH cro/C1-type" evidence="1">
    <location>
        <begin position="3"/>
        <end position="39"/>
    </location>
</feature>
<dbReference type="CDD" id="cd00093">
    <property type="entry name" value="HTH_XRE"/>
    <property type="match status" value="1"/>
</dbReference>
<dbReference type="SUPFAM" id="SSF47413">
    <property type="entry name" value="lambda repressor-like DNA-binding domains"/>
    <property type="match status" value="1"/>
</dbReference>